<dbReference type="KEGG" id="ote:Oter_1328"/>
<protein>
    <recommendedName>
        <fullName evidence="4">Tryptophan 2-monooxygenase</fullName>
        <ecNumber evidence="3">1.13.12.3</ecNumber>
    </recommendedName>
</protein>
<dbReference type="GO" id="GO:0009063">
    <property type="term" value="P:amino acid catabolic process"/>
    <property type="evidence" value="ECO:0007669"/>
    <property type="project" value="TreeGrafter"/>
</dbReference>
<evidence type="ECO:0000313" key="9">
    <source>
        <dbReference type="EMBL" id="ACB74613.1"/>
    </source>
</evidence>
<dbReference type="InterPro" id="IPR036188">
    <property type="entry name" value="FAD/NAD-bd_sf"/>
</dbReference>
<evidence type="ECO:0000256" key="3">
    <source>
        <dbReference type="ARBA" id="ARBA00012535"/>
    </source>
</evidence>
<dbReference type="Pfam" id="PF01593">
    <property type="entry name" value="Amino_oxidase"/>
    <property type="match status" value="1"/>
</dbReference>
<dbReference type="InterPro" id="IPR002937">
    <property type="entry name" value="Amino_oxidase"/>
</dbReference>
<evidence type="ECO:0000256" key="7">
    <source>
        <dbReference type="SAM" id="Phobius"/>
    </source>
</evidence>
<dbReference type="PANTHER" id="PTHR10742:SF342">
    <property type="entry name" value="AMINE OXIDASE"/>
    <property type="match status" value="1"/>
</dbReference>
<dbReference type="eggNOG" id="COG1231">
    <property type="taxonomic scope" value="Bacteria"/>
</dbReference>
<keyword evidence="5" id="KW-0073">Auxin biosynthesis</keyword>
<dbReference type="InterPro" id="IPR006311">
    <property type="entry name" value="TAT_signal"/>
</dbReference>
<accession>B1ZRC6</accession>
<dbReference type="PANTHER" id="PTHR10742">
    <property type="entry name" value="FLAVIN MONOAMINE OXIDASE"/>
    <property type="match status" value="1"/>
</dbReference>
<comment type="similarity">
    <text evidence="2">Belongs to the tryptophan 2-monooxygenase family.</text>
</comment>
<dbReference type="AlphaFoldDB" id="B1ZRC6"/>
<keyword evidence="7" id="KW-1133">Transmembrane helix</keyword>
<dbReference type="HOGENOM" id="CLU_004498_8_3_0"/>
<reference evidence="9 10" key="1">
    <citation type="journal article" date="2011" name="J. Bacteriol.">
        <title>Genome sequence of the verrucomicrobium Opitutus terrae PB90-1, an abundant inhabitant of rice paddy soil ecosystems.</title>
        <authorList>
            <person name="van Passel M.W."/>
            <person name="Kant R."/>
            <person name="Palva A."/>
            <person name="Copeland A."/>
            <person name="Lucas S."/>
            <person name="Lapidus A."/>
            <person name="Glavina del Rio T."/>
            <person name="Pitluck S."/>
            <person name="Goltsman E."/>
            <person name="Clum A."/>
            <person name="Sun H."/>
            <person name="Schmutz J."/>
            <person name="Larimer F.W."/>
            <person name="Land M.L."/>
            <person name="Hauser L."/>
            <person name="Kyrpides N."/>
            <person name="Mikhailova N."/>
            <person name="Richardson P.P."/>
            <person name="Janssen P.H."/>
            <person name="de Vos W.M."/>
            <person name="Smidt H."/>
        </authorList>
    </citation>
    <scope>NUCLEOTIDE SEQUENCE [LARGE SCALE GENOMIC DNA]</scope>
    <source>
        <strain evidence="10">DSM 11246 / JCM 15787 / PB90-1</strain>
    </source>
</reference>
<dbReference type="EC" id="1.13.12.3" evidence="3"/>
<keyword evidence="7" id="KW-0472">Membrane</keyword>
<dbReference type="Gene3D" id="3.50.50.60">
    <property type="entry name" value="FAD/NAD(P)-binding domain"/>
    <property type="match status" value="1"/>
</dbReference>
<feature type="domain" description="Amine oxidase" evidence="8">
    <location>
        <begin position="60"/>
        <end position="524"/>
    </location>
</feature>
<feature type="transmembrane region" description="Helical" evidence="7">
    <location>
        <begin position="12"/>
        <end position="31"/>
    </location>
</feature>
<dbReference type="Gene3D" id="3.90.660.10">
    <property type="match status" value="1"/>
</dbReference>
<dbReference type="EMBL" id="CP001032">
    <property type="protein sequence ID" value="ACB74613.1"/>
    <property type="molecule type" value="Genomic_DNA"/>
</dbReference>
<evidence type="ECO:0000259" key="8">
    <source>
        <dbReference type="Pfam" id="PF01593"/>
    </source>
</evidence>
<evidence type="ECO:0000256" key="1">
    <source>
        <dbReference type="ARBA" id="ARBA00004814"/>
    </source>
</evidence>
<evidence type="ECO:0000256" key="2">
    <source>
        <dbReference type="ARBA" id="ARBA00005833"/>
    </source>
</evidence>
<comment type="pathway">
    <text evidence="1">Plant hormone metabolism; auxin biosynthesis.</text>
</comment>
<dbReference type="GO" id="GO:0050361">
    <property type="term" value="F:tryptophan 2-monooxygenase activity"/>
    <property type="evidence" value="ECO:0007669"/>
    <property type="project" value="UniProtKB-EC"/>
</dbReference>
<dbReference type="RefSeq" id="WP_012374151.1">
    <property type="nucleotide sequence ID" value="NC_010571.1"/>
</dbReference>
<dbReference type="STRING" id="452637.Oter_1328"/>
<dbReference type="Proteomes" id="UP000007013">
    <property type="component" value="Chromosome"/>
</dbReference>
<evidence type="ECO:0000313" key="10">
    <source>
        <dbReference type="Proteomes" id="UP000007013"/>
    </source>
</evidence>
<dbReference type="SUPFAM" id="SSF51905">
    <property type="entry name" value="FAD/NAD(P)-binding domain"/>
    <property type="match status" value="1"/>
</dbReference>
<keyword evidence="10" id="KW-1185">Reference proteome</keyword>
<name>B1ZRC6_OPITP</name>
<comment type="catalytic activity">
    <reaction evidence="6">
        <text>L-tryptophan + O2 = indole-3-acetamide + CO2 + H2O</text>
        <dbReference type="Rhea" id="RHEA:16165"/>
        <dbReference type="ChEBI" id="CHEBI:15377"/>
        <dbReference type="ChEBI" id="CHEBI:15379"/>
        <dbReference type="ChEBI" id="CHEBI:16031"/>
        <dbReference type="ChEBI" id="CHEBI:16526"/>
        <dbReference type="ChEBI" id="CHEBI:57912"/>
        <dbReference type="EC" id="1.13.12.3"/>
    </reaction>
</comment>
<dbReference type="PROSITE" id="PS51318">
    <property type="entry name" value="TAT"/>
    <property type="match status" value="1"/>
</dbReference>
<sequence length="531" mass="58494">MPSLTRRQFVTRVARFGGAAAFAAMFGLELLARDRGGFKLEGRAPRGRGRRVLVLGGGPAGLATAYQLRKLGYDCSLLEARQRPGGRNWTVRGGTAETELGLPAQRCGFDAGQFFNAGAMRFSHHHRTALDYCREFGLELVPFPQFNEAAFVHVDGQPPRRIREFSADWRGHVGELLAKVIRRDALDVPLTAEDGEKLIAYLRAEGRLDASLTYPRNGDTSLDPTYLDHPRGYTVGPGNDDGPGTPTAPESLEKLLRAGYGTLHPYDHELNEQSTMLTPSGGMDRLAHAFAERLGPALLYGREVREIRRTADGGVRVVHTDAAAGGDAQTAFADFCVVTLPPHLTARLQTDFAAPTLAALRKGRGEHAGKIALQFKRRFWEEDDDIYGGRSLTTQPISQIYYPFDGFGARGKAVVIGAYHMSDPQGIFSELTLPERERLALEQGAKLHPQYPAEFDNAFSVEWHRVRYSEGAWIAWDNPADYDVMQRTLSEPDGPCYFAGDWLSPITGWQAGAFVSAHRTCARLHARATAL</sequence>
<dbReference type="GO" id="GO:0009851">
    <property type="term" value="P:auxin biosynthetic process"/>
    <property type="evidence" value="ECO:0007669"/>
    <property type="project" value="UniProtKB-KW"/>
</dbReference>
<evidence type="ECO:0000256" key="5">
    <source>
        <dbReference type="ARBA" id="ARBA00023070"/>
    </source>
</evidence>
<keyword evidence="7" id="KW-0812">Transmembrane</keyword>
<proteinExistence type="inferred from homology"/>
<dbReference type="OrthoDB" id="25353at2"/>
<evidence type="ECO:0000256" key="6">
    <source>
        <dbReference type="ARBA" id="ARBA00047321"/>
    </source>
</evidence>
<keyword evidence="9" id="KW-0560">Oxidoreductase</keyword>
<dbReference type="InterPro" id="IPR050281">
    <property type="entry name" value="Flavin_monoamine_oxidase"/>
</dbReference>
<dbReference type="SUPFAM" id="SSF54373">
    <property type="entry name" value="FAD-linked reductases, C-terminal domain"/>
    <property type="match status" value="1"/>
</dbReference>
<gene>
    <name evidence="9" type="ordered locus">Oter_1328</name>
</gene>
<dbReference type="Gene3D" id="1.20.1440.240">
    <property type="match status" value="1"/>
</dbReference>
<dbReference type="GO" id="GO:0001716">
    <property type="term" value="F:L-amino-acid oxidase activity"/>
    <property type="evidence" value="ECO:0007669"/>
    <property type="project" value="TreeGrafter"/>
</dbReference>
<organism evidence="9 10">
    <name type="scientific">Opitutus terrae (strain DSM 11246 / JCM 15787 / PB90-1)</name>
    <dbReference type="NCBI Taxonomy" id="452637"/>
    <lineage>
        <taxon>Bacteria</taxon>
        <taxon>Pseudomonadati</taxon>
        <taxon>Verrucomicrobiota</taxon>
        <taxon>Opitutia</taxon>
        <taxon>Opitutales</taxon>
        <taxon>Opitutaceae</taxon>
        <taxon>Opitutus</taxon>
    </lineage>
</organism>
<evidence type="ECO:0000256" key="4">
    <source>
        <dbReference type="ARBA" id="ARBA00017871"/>
    </source>
</evidence>